<reference evidence="2 3" key="1">
    <citation type="submission" date="2024-02" db="EMBL/GenBank/DDBJ databases">
        <title>A Gaetbulibacter species isolated from tidal flats and genomic insights of their niches.</title>
        <authorList>
            <person name="Ye Y."/>
        </authorList>
    </citation>
    <scope>NUCLEOTIDE SEQUENCE [LARGE SCALE GENOMIC DNA]</scope>
    <source>
        <strain evidence="2 3">KEM-8</strain>
    </source>
</reference>
<dbReference type="InterPro" id="IPR030395">
    <property type="entry name" value="GP_PDE_dom"/>
</dbReference>
<proteinExistence type="predicted"/>
<name>A0ABW7MMH6_9FLAO</name>
<dbReference type="PROSITE" id="PS51704">
    <property type="entry name" value="GP_PDE"/>
    <property type="match status" value="1"/>
</dbReference>
<dbReference type="InterPro" id="IPR017946">
    <property type="entry name" value="PLC-like_Pdiesterase_TIM-brl"/>
</dbReference>
<dbReference type="Pfam" id="PF03009">
    <property type="entry name" value="GDPD"/>
    <property type="match status" value="1"/>
</dbReference>
<dbReference type="PANTHER" id="PTHR46211:SF1">
    <property type="entry name" value="GLYCEROPHOSPHODIESTER PHOSPHODIESTERASE, CYTOPLASMIC"/>
    <property type="match status" value="1"/>
</dbReference>
<evidence type="ECO:0000259" key="1">
    <source>
        <dbReference type="PROSITE" id="PS51704"/>
    </source>
</evidence>
<keyword evidence="3" id="KW-1185">Reference proteome</keyword>
<evidence type="ECO:0000313" key="2">
    <source>
        <dbReference type="EMBL" id="MFH6767820.1"/>
    </source>
</evidence>
<sequence length="231" mass="26145">MKKAIETLKIGHRGAMGYIAENTLESIEKALGFGVHGIEIDVHLCASGELVVFHDFTLERLSNGIGAISKYTLSELKQLKIGNKFQIPTLEEVLRLINKKCILNIELKGQHTAFETCRVIERYVKLNSWNHSDFLVSSFQKLELEEVYKTNKNIPLAILTAVGINEAIEFAQTIEAKAIHPNYFLLTSKNVIEAQEKGLKVNTWTVNDEQTIKRMKRYGVDAIISDFPDRI</sequence>
<dbReference type="Proteomes" id="UP001610104">
    <property type="component" value="Unassembled WGS sequence"/>
</dbReference>
<comment type="caution">
    <text evidence="2">The sequence shown here is derived from an EMBL/GenBank/DDBJ whole genome shotgun (WGS) entry which is preliminary data.</text>
</comment>
<dbReference type="SUPFAM" id="SSF51695">
    <property type="entry name" value="PLC-like phosphodiesterases"/>
    <property type="match status" value="1"/>
</dbReference>
<gene>
    <name evidence="2" type="ORF">V8G56_03650</name>
</gene>
<dbReference type="EMBL" id="JBAWKC010000001">
    <property type="protein sequence ID" value="MFH6767820.1"/>
    <property type="molecule type" value="Genomic_DNA"/>
</dbReference>
<accession>A0ABW7MMH6</accession>
<protein>
    <submittedName>
        <fullName evidence="2">Glycerophosphodiester phosphodiesterase family protein</fullName>
    </submittedName>
</protein>
<dbReference type="RefSeq" id="WP_395437101.1">
    <property type="nucleotide sequence ID" value="NZ_JBAWKC010000001.1"/>
</dbReference>
<dbReference type="PANTHER" id="PTHR46211">
    <property type="entry name" value="GLYCEROPHOSPHORYL DIESTER PHOSPHODIESTERASE"/>
    <property type="match status" value="1"/>
</dbReference>
<evidence type="ECO:0000313" key="3">
    <source>
        <dbReference type="Proteomes" id="UP001610104"/>
    </source>
</evidence>
<organism evidence="2 3">
    <name type="scientific">Gaetbulibacter aquiaggeris</name>
    <dbReference type="NCBI Taxonomy" id="1735373"/>
    <lineage>
        <taxon>Bacteria</taxon>
        <taxon>Pseudomonadati</taxon>
        <taxon>Bacteroidota</taxon>
        <taxon>Flavobacteriia</taxon>
        <taxon>Flavobacteriales</taxon>
        <taxon>Flavobacteriaceae</taxon>
        <taxon>Gaetbulibacter</taxon>
    </lineage>
</organism>
<feature type="domain" description="GP-PDE" evidence="1">
    <location>
        <begin position="7"/>
        <end position="231"/>
    </location>
</feature>
<dbReference type="Gene3D" id="3.20.20.190">
    <property type="entry name" value="Phosphatidylinositol (PI) phosphodiesterase"/>
    <property type="match status" value="1"/>
</dbReference>